<dbReference type="EMBL" id="QXTE01000001">
    <property type="protein sequence ID" value="TFK16232.1"/>
    <property type="molecule type" value="Genomic_DNA"/>
</dbReference>
<dbReference type="Proteomes" id="UP000297703">
    <property type="component" value="Unassembled WGS sequence"/>
</dbReference>
<accession>A0A4D9FA73</accession>
<proteinExistence type="predicted"/>
<reference evidence="1 2" key="1">
    <citation type="submission" date="2019-04" db="EMBL/GenBank/DDBJ databases">
        <title>Draft genome of the big-headed turtle Platysternon megacephalum.</title>
        <authorList>
            <person name="Gong S."/>
        </authorList>
    </citation>
    <scope>NUCLEOTIDE SEQUENCE [LARGE SCALE GENOMIC DNA]</scope>
    <source>
        <strain evidence="1">DO16091913</strain>
        <tissue evidence="1">Muscle</tissue>
    </source>
</reference>
<name>A0A4D9FA73_9SAUR</name>
<keyword evidence="2" id="KW-1185">Reference proteome</keyword>
<evidence type="ECO:0000313" key="1">
    <source>
        <dbReference type="EMBL" id="TFK16232.1"/>
    </source>
</evidence>
<gene>
    <name evidence="1" type="ORF">DR999_PMT00145</name>
</gene>
<organism evidence="1 2">
    <name type="scientific">Platysternon megacephalum</name>
    <name type="common">big-headed turtle</name>
    <dbReference type="NCBI Taxonomy" id="55544"/>
    <lineage>
        <taxon>Eukaryota</taxon>
        <taxon>Metazoa</taxon>
        <taxon>Chordata</taxon>
        <taxon>Craniata</taxon>
        <taxon>Vertebrata</taxon>
        <taxon>Euteleostomi</taxon>
        <taxon>Archelosauria</taxon>
        <taxon>Testudinata</taxon>
        <taxon>Testudines</taxon>
        <taxon>Cryptodira</taxon>
        <taxon>Durocryptodira</taxon>
        <taxon>Testudinoidea</taxon>
        <taxon>Platysternidae</taxon>
        <taxon>Platysternon</taxon>
    </lineage>
</organism>
<evidence type="ECO:0000313" key="2">
    <source>
        <dbReference type="Proteomes" id="UP000297703"/>
    </source>
</evidence>
<reference evidence="1 2" key="2">
    <citation type="submission" date="2019-04" db="EMBL/GenBank/DDBJ databases">
        <title>The genome sequence of big-headed turtle.</title>
        <authorList>
            <person name="Gong S."/>
        </authorList>
    </citation>
    <scope>NUCLEOTIDE SEQUENCE [LARGE SCALE GENOMIC DNA]</scope>
    <source>
        <strain evidence="1">DO16091913</strain>
        <tissue evidence="1">Muscle</tissue>
    </source>
</reference>
<comment type="caution">
    <text evidence="1">The sequence shown here is derived from an EMBL/GenBank/DDBJ whole genome shotgun (WGS) entry which is preliminary data.</text>
</comment>
<dbReference type="AlphaFoldDB" id="A0A4D9FA73"/>
<sequence length="108" mass="11905">MFLSNSSLAMCHSSEGKKLKGAPCLGCWHLGFLEDDYQQIIEGNCLGRHVPSVLALSSHSLEDLSCKYLSYINMYETLVAQFDTYQVCGGGGGSVCVFSIKLHIRYTM</sequence>
<protein>
    <submittedName>
        <fullName evidence="1">Type II inositol 3,4-bisphosphate 4-phosphatase</fullName>
    </submittedName>
</protein>